<dbReference type="InterPro" id="IPR003400">
    <property type="entry name" value="ExbD"/>
</dbReference>
<dbReference type="EMBL" id="JANHOH010000012">
    <property type="protein sequence ID" value="MCQ6961258.1"/>
    <property type="molecule type" value="Genomic_DNA"/>
</dbReference>
<dbReference type="PANTHER" id="PTHR30558">
    <property type="entry name" value="EXBD MEMBRANE COMPONENT OF PMF-DRIVEN MACROMOLECULE IMPORT SYSTEM"/>
    <property type="match status" value="1"/>
</dbReference>
<dbReference type="RefSeq" id="WP_256541428.1">
    <property type="nucleotide sequence ID" value="NZ_JANHOH010000012.1"/>
</dbReference>
<keyword evidence="6" id="KW-0472">Membrane</keyword>
<evidence type="ECO:0000256" key="7">
    <source>
        <dbReference type="RuleBase" id="RU003879"/>
    </source>
</evidence>
<evidence type="ECO:0000256" key="6">
    <source>
        <dbReference type="ARBA" id="ARBA00023136"/>
    </source>
</evidence>
<evidence type="ECO:0000256" key="4">
    <source>
        <dbReference type="ARBA" id="ARBA00022692"/>
    </source>
</evidence>
<keyword evidence="3" id="KW-1003">Cell membrane</keyword>
<evidence type="ECO:0000256" key="3">
    <source>
        <dbReference type="ARBA" id="ARBA00022475"/>
    </source>
</evidence>
<keyword evidence="7" id="KW-0813">Transport</keyword>
<protein>
    <submittedName>
        <fullName evidence="8">Biopolymer transporter ExbD</fullName>
    </submittedName>
</protein>
<accession>A0ABT1T9W9</accession>
<evidence type="ECO:0000256" key="1">
    <source>
        <dbReference type="ARBA" id="ARBA00004162"/>
    </source>
</evidence>
<comment type="subcellular location">
    <subcellularLocation>
        <location evidence="1">Cell membrane</location>
        <topology evidence="1">Single-pass membrane protein</topology>
    </subcellularLocation>
    <subcellularLocation>
        <location evidence="7">Cell membrane</location>
        <topology evidence="7">Single-pass type II membrane protein</topology>
    </subcellularLocation>
</comment>
<evidence type="ECO:0000313" key="8">
    <source>
        <dbReference type="EMBL" id="MCQ6961258.1"/>
    </source>
</evidence>
<gene>
    <name evidence="8" type="ORF">NPE20_25010</name>
</gene>
<reference evidence="8 9" key="1">
    <citation type="submission" date="2022-07" db="EMBL/GenBank/DDBJ databases">
        <title>Mucilaginibacter sp. JC4.</title>
        <authorList>
            <person name="Le V."/>
            <person name="Ko S.-R."/>
            <person name="Ahn C.-Y."/>
            <person name="Oh H.-M."/>
        </authorList>
    </citation>
    <scope>NUCLEOTIDE SEQUENCE [LARGE SCALE GENOMIC DNA]</scope>
    <source>
        <strain evidence="8 9">JC4</strain>
    </source>
</reference>
<keyword evidence="4 7" id="KW-0812">Transmembrane</keyword>
<sequence>MPRVKVQRKSTAIDMTAMCDVAFLLLTFFILTAKPRTEDPVPVDIPASSITQPIPDDNVLMLTVAEQKVFFTVDGNDIRKQTLNQMGDKYGVKFTPEEQTKFSGTPIFGVPMNQLKQFLQLDAAQKKEYKQPGIPNDTTANNELADWIREARKADVALHNKALRISIKGDNKEEYPTIKKVIGILQKQEINKFSLITTIRAAPKTN</sequence>
<name>A0ABT1T9W9_9SPHI</name>
<evidence type="ECO:0000256" key="2">
    <source>
        <dbReference type="ARBA" id="ARBA00005811"/>
    </source>
</evidence>
<comment type="caution">
    <text evidence="8">The sequence shown here is derived from an EMBL/GenBank/DDBJ whole genome shotgun (WGS) entry which is preliminary data.</text>
</comment>
<organism evidence="8 9">
    <name type="scientific">Mucilaginibacter aquariorum</name>
    <dbReference type="NCBI Taxonomy" id="2967225"/>
    <lineage>
        <taxon>Bacteria</taxon>
        <taxon>Pseudomonadati</taxon>
        <taxon>Bacteroidota</taxon>
        <taxon>Sphingobacteriia</taxon>
        <taxon>Sphingobacteriales</taxon>
        <taxon>Sphingobacteriaceae</taxon>
        <taxon>Mucilaginibacter</taxon>
    </lineage>
</organism>
<evidence type="ECO:0000313" key="9">
    <source>
        <dbReference type="Proteomes" id="UP001204376"/>
    </source>
</evidence>
<dbReference type="PANTHER" id="PTHR30558:SF3">
    <property type="entry name" value="BIOPOLYMER TRANSPORT PROTEIN EXBD-RELATED"/>
    <property type="match status" value="1"/>
</dbReference>
<keyword evidence="7" id="KW-0653">Protein transport</keyword>
<keyword evidence="5" id="KW-1133">Transmembrane helix</keyword>
<comment type="similarity">
    <text evidence="2 7">Belongs to the ExbD/TolR family.</text>
</comment>
<dbReference type="Pfam" id="PF02472">
    <property type="entry name" value="ExbD"/>
    <property type="match status" value="1"/>
</dbReference>
<dbReference type="Proteomes" id="UP001204376">
    <property type="component" value="Unassembled WGS sequence"/>
</dbReference>
<proteinExistence type="inferred from homology"/>
<keyword evidence="9" id="KW-1185">Reference proteome</keyword>
<evidence type="ECO:0000256" key="5">
    <source>
        <dbReference type="ARBA" id="ARBA00022989"/>
    </source>
</evidence>